<comment type="caution">
    <text evidence="6">The sequence shown here is derived from an EMBL/GenBank/DDBJ whole genome shotgun (WGS) entry which is preliminary data.</text>
</comment>
<dbReference type="GO" id="GO:0006633">
    <property type="term" value="P:fatty acid biosynthetic process"/>
    <property type="evidence" value="ECO:0007669"/>
    <property type="project" value="UniProtKB-KW"/>
</dbReference>
<feature type="non-terminal residue" evidence="6">
    <location>
        <position position="1"/>
    </location>
</feature>
<dbReference type="Pfam" id="PF00106">
    <property type="entry name" value="adh_short"/>
    <property type="match status" value="1"/>
</dbReference>
<evidence type="ECO:0000256" key="5">
    <source>
        <dbReference type="SAM" id="MobiDB-lite"/>
    </source>
</evidence>
<dbReference type="PANTHER" id="PTHR42760">
    <property type="entry name" value="SHORT-CHAIN DEHYDROGENASES/REDUCTASES FAMILY MEMBER"/>
    <property type="match status" value="1"/>
</dbReference>
<dbReference type="AlphaFoldDB" id="A0A7K5H5L3"/>
<dbReference type="SUPFAM" id="SSF51735">
    <property type="entry name" value="NAD(P)-binding Rossmann-fold domains"/>
    <property type="match status" value="1"/>
</dbReference>
<protein>
    <submittedName>
        <fullName evidence="6">DHB8 dehydrogenase</fullName>
    </submittedName>
</protein>
<gene>
    <name evidence="6" type="primary">Hsd17b8</name>
    <name evidence="6" type="ORF">CHUBUR_R15528</name>
</gene>
<reference evidence="6 7" key="1">
    <citation type="submission" date="2019-09" db="EMBL/GenBank/DDBJ databases">
        <title>Bird 10,000 Genomes (B10K) Project - Family phase.</title>
        <authorList>
            <person name="Zhang G."/>
        </authorList>
    </citation>
    <scope>NUCLEOTIDE SEQUENCE [LARGE SCALE GENOMIC DNA]</scope>
    <source>
        <strain evidence="6">B10K-CU-031-22</strain>
    </source>
</reference>
<dbReference type="Proteomes" id="UP000541181">
    <property type="component" value="Unassembled WGS sequence"/>
</dbReference>
<feature type="region of interest" description="Disordered" evidence="5">
    <location>
        <begin position="74"/>
        <end position="99"/>
    </location>
</feature>
<dbReference type="PRINTS" id="PR00081">
    <property type="entry name" value="GDHRDH"/>
</dbReference>
<keyword evidence="7" id="KW-1185">Reference proteome</keyword>
<comment type="similarity">
    <text evidence="2">Belongs to the short-chain dehydrogenases/reductases (SDR) family.</text>
</comment>
<evidence type="ECO:0000256" key="1">
    <source>
        <dbReference type="ARBA" id="ARBA00005194"/>
    </source>
</evidence>
<evidence type="ECO:0000256" key="3">
    <source>
        <dbReference type="ARBA" id="ARBA00023002"/>
    </source>
</evidence>
<dbReference type="PANTHER" id="PTHR42760:SF83">
    <property type="entry name" value="(3R)-3-HYDROXYACYL-COA DEHYDROGENASE"/>
    <property type="match status" value="1"/>
</dbReference>
<proteinExistence type="inferred from homology"/>
<dbReference type="PRINTS" id="PR00080">
    <property type="entry name" value="SDRFAMILY"/>
</dbReference>
<comment type="pathway">
    <text evidence="1">Lipid metabolism; fatty acid biosynthesis.</text>
</comment>
<feature type="compositionally biased region" description="Polar residues" evidence="5">
    <location>
        <begin position="74"/>
        <end position="83"/>
    </location>
</feature>
<dbReference type="OrthoDB" id="9393331at2759"/>
<dbReference type="Gene3D" id="3.40.50.720">
    <property type="entry name" value="NAD(P)-binding Rossmann-like Domain"/>
    <property type="match status" value="1"/>
</dbReference>
<dbReference type="InterPro" id="IPR002347">
    <property type="entry name" value="SDR_fam"/>
</dbReference>
<keyword evidence="4" id="KW-0275">Fatty acid biosynthesis</keyword>
<accession>A0A7K5H5L3</accession>
<keyword evidence="4" id="KW-0443">Lipid metabolism</keyword>
<evidence type="ECO:0000313" key="7">
    <source>
        <dbReference type="Proteomes" id="UP000541181"/>
    </source>
</evidence>
<evidence type="ECO:0000256" key="2">
    <source>
        <dbReference type="ARBA" id="ARBA00006484"/>
    </source>
</evidence>
<keyword evidence="4" id="KW-0444">Lipid biosynthesis</keyword>
<organism evidence="6 7">
    <name type="scientific">Chunga burmeisteri</name>
    <name type="common">Black-legged seriema</name>
    <dbReference type="NCBI Taxonomy" id="1352770"/>
    <lineage>
        <taxon>Eukaryota</taxon>
        <taxon>Metazoa</taxon>
        <taxon>Chordata</taxon>
        <taxon>Craniata</taxon>
        <taxon>Vertebrata</taxon>
        <taxon>Euteleostomi</taxon>
        <taxon>Archelosauria</taxon>
        <taxon>Archosauria</taxon>
        <taxon>Dinosauria</taxon>
        <taxon>Saurischia</taxon>
        <taxon>Theropoda</taxon>
        <taxon>Coelurosauria</taxon>
        <taxon>Aves</taxon>
        <taxon>Neognathae</taxon>
        <taxon>Neoaves</taxon>
        <taxon>Telluraves</taxon>
        <taxon>Australaves</taxon>
        <taxon>Cariamiformes</taxon>
        <taxon>Cariamidae</taxon>
        <taxon>Chunga</taxon>
    </lineage>
</organism>
<dbReference type="InterPro" id="IPR036291">
    <property type="entry name" value="NAD(P)-bd_dom_sf"/>
</dbReference>
<evidence type="ECO:0000256" key="4">
    <source>
        <dbReference type="ARBA" id="ARBA00023160"/>
    </source>
</evidence>
<keyword evidence="4" id="KW-0276">Fatty acid metabolism</keyword>
<keyword evidence="3" id="KW-0560">Oxidoreductase</keyword>
<evidence type="ECO:0000313" key="6">
    <source>
        <dbReference type="EMBL" id="NWS64651.1"/>
    </source>
</evidence>
<dbReference type="GO" id="GO:0048038">
    <property type="term" value="F:quinone binding"/>
    <property type="evidence" value="ECO:0007669"/>
    <property type="project" value="TreeGrafter"/>
</dbReference>
<dbReference type="GO" id="GO:0016616">
    <property type="term" value="F:oxidoreductase activity, acting on the CH-OH group of donors, NAD or NADP as acceptor"/>
    <property type="evidence" value="ECO:0007669"/>
    <property type="project" value="TreeGrafter"/>
</dbReference>
<feature type="non-terminal residue" evidence="6">
    <location>
        <position position="99"/>
    </location>
</feature>
<dbReference type="EMBL" id="VZRC01001578">
    <property type="protein sequence ID" value="NWS64651.1"/>
    <property type="molecule type" value="Genomic_DNA"/>
</dbReference>
<sequence>QGTFLVTQAVARALVATGAPGGSIIHVGSIVGKVGNLGQANYAASKAGVEGLTRTCAKELASLQGWCRWDASGTRRTWPTSAPSWPRRRAATSRGPAWR</sequence>
<name>A0A7K5H5L3_9AVES</name>